<keyword evidence="3" id="KW-0597">Phosphoprotein</keyword>
<dbReference type="EMBL" id="CP016359">
    <property type="protein sequence ID" value="APU67285.1"/>
    <property type="molecule type" value="Genomic_DNA"/>
</dbReference>
<dbReference type="Pfam" id="PF02518">
    <property type="entry name" value="HATPase_c"/>
    <property type="match status" value="1"/>
</dbReference>
<organism evidence="5 6">
    <name type="scientific">Christiangramia flava JLT2011</name>
    <dbReference type="NCBI Taxonomy" id="1229726"/>
    <lineage>
        <taxon>Bacteria</taxon>
        <taxon>Pseudomonadati</taxon>
        <taxon>Bacteroidota</taxon>
        <taxon>Flavobacteriia</taxon>
        <taxon>Flavobacteriales</taxon>
        <taxon>Flavobacteriaceae</taxon>
        <taxon>Christiangramia</taxon>
    </lineage>
</organism>
<dbReference type="EC" id="2.7.13.3" evidence="2"/>
<evidence type="ECO:0000259" key="4">
    <source>
        <dbReference type="PROSITE" id="PS50109"/>
    </source>
</evidence>
<keyword evidence="5" id="KW-0808">Transferase</keyword>
<gene>
    <name evidence="5" type="ORF">GRFL_0561</name>
</gene>
<dbReference type="InterPro" id="IPR036890">
    <property type="entry name" value="HATPase_C_sf"/>
</dbReference>
<evidence type="ECO:0000256" key="3">
    <source>
        <dbReference type="ARBA" id="ARBA00022553"/>
    </source>
</evidence>
<dbReference type="SUPFAM" id="SSF47384">
    <property type="entry name" value="Homodimeric domain of signal transducing histidine kinase"/>
    <property type="match status" value="1"/>
</dbReference>
<dbReference type="Gene3D" id="3.30.565.10">
    <property type="entry name" value="Histidine kinase-like ATPase, C-terminal domain"/>
    <property type="match status" value="1"/>
</dbReference>
<sequence length="421" mass="47857">MEFKSDIQKALDVAIDNYFIDFAKDNSVSLRVNNAGDFNSEKITIKGQNRQIIDKINGDSLSSASIPKASDSLKMLNNIRDIYISINEDSINFTKLKGLLNSELDRKNYDISYKLNHLKNDSIYASSRTENFTSGDFTVQGKSTYLKSRESIELLFPNAIIIILKKSLFSIVISLLLMVCILFALFYMQWVIKQQKQLSEIKDDLISNITHEFKTPISTIGAALESIRYFNTNNDIEKTNRYLDYSDQQLKKLETMVDQLMDTALLKTENWILEKRQVNIHNWAAEIIDNYKMNAQKKAILLNISKDSKSEAYIEPFHLGNCLGALIDNAVKYGGDKIEILIDNGESLTLQVIDEPGHLTKNQSEKIFDKFYRVPQGNLHNVKGYGVGLYYVKKIAEKHGGTAEVILKNNSTSFIISVPNE</sequence>
<dbReference type="CDD" id="cd00082">
    <property type="entry name" value="HisKA"/>
    <property type="match status" value="1"/>
</dbReference>
<dbReference type="SMART" id="SM00387">
    <property type="entry name" value="HATPase_c"/>
    <property type="match status" value="1"/>
</dbReference>
<dbReference type="InterPro" id="IPR005467">
    <property type="entry name" value="His_kinase_dom"/>
</dbReference>
<evidence type="ECO:0000313" key="5">
    <source>
        <dbReference type="EMBL" id="APU67285.1"/>
    </source>
</evidence>
<protein>
    <recommendedName>
        <fullName evidence="2">histidine kinase</fullName>
        <ecNumber evidence="2">2.7.13.3</ecNumber>
    </recommendedName>
</protein>
<evidence type="ECO:0000256" key="1">
    <source>
        <dbReference type="ARBA" id="ARBA00000085"/>
    </source>
</evidence>
<dbReference type="PANTHER" id="PTHR43547:SF2">
    <property type="entry name" value="HYBRID SIGNAL TRANSDUCTION HISTIDINE KINASE C"/>
    <property type="match status" value="1"/>
</dbReference>
<comment type="catalytic activity">
    <reaction evidence="1">
        <text>ATP + protein L-histidine = ADP + protein N-phospho-L-histidine.</text>
        <dbReference type="EC" id="2.7.13.3"/>
    </reaction>
</comment>
<dbReference type="KEGG" id="gfl:GRFL_0561"/>
<accession>A0A1L7I2C1</accession>
<dbReference type="SMART" id="SM00388">
    <property type="entry name" value="HisKA"/>
    <property type="match status" value="1"/>
</dbReference>
<dbReference type="PROSITE" id="PS50109">
    <property type="entry name" value="HIS_KIN"/>
    <property type="match status" value="1"/>
</dbReference>
<reference evidence="5 6" key="1">
    <citation type="submission" date="2016-07" db="EMBL/GenBank/DDBJ databases">
        <title>Multi-omics approach to identify versatile polysaccharide utilization systems of a marine flavobacterium Gramella flava.</title>
        <authorList>
            <person name="Tang K."/>
        </authorList>
    </citation>
    <scope>NUCLEOTIDE SEQUENCE [LARGE SCALE GENOMIC DNA]</scope>
    <source>
        <strain evidence="5 6">JLT2011</strain>
    </source>
</reference>
<evidence type="ECO:0000256" key="2">
    <source>
        <dbReference type="ARBA" id="ARBA00012438"/>
    </source>
</evidence>
<feature type="domain" description="Histidine kinase" evidence="4">
    <location>
        <begin position="208"/>
        <end position="421"/>
    </location>
</feature>
<dbReference type="PANTHER" id="PTHR43547">
    <property type="entry name" value="TWO-COMPONENT HISTIDINE KINASE"/>
    <property type="match status" value="1"/>
</dbReference>
<dbReference type="AlphaFoldDB" id="A0A1L7I2C1"/>
<dbReference type="STRING" id="1229726.GRFL_0561"/>
<proteinExistence type="predicted"/>
<name>A0A1L7I2C1_9FLAO</name>
<dbReference type="InterPro" id="IPR036097">
    <property type="entry name" value="HisK_dim/P_sf"/>
</dbReference>
<evidence type="ECO:0000313" key="6">
    <source>
        <dbReference type="Proteomes" id="UP000186230"/>
    </source>
</evidence>
<keyword evidence="6" id="KW-1185">Reference proteome</keyword>
<dbReference type="InterPro" id="IPR003594">
    <property type="entry name" value="HATPase_dom"/>
</dbReference>
<dbReference type="GO" id="GO:0000155">
    <property type="term" value="F:phosphorelay sensor kinase activity"/>
    <property type="evidence" value="ECO:0007669"/>
    <property type="project" value="InterPro"/>
</dbReference>
<dbReference type="SUPFAM" id="SSF55874">
    <property type="entry name" value="ATPase domain of HSP90 chaperone/DNA topoisomerase II/histidine kinase"/>
    <property type="match status" value="1"/>
</dbReference>
<dbReference type="InterPro" id="IPR003661">
    <property type="entry name" value="HisK_dim/P_dom"/>
</dbReference>
<dbReference type="Proteomes" id="UP000186230">
    <property type="component" value="Chromosome"/>
</dbReference>
<dbReference type="Pfam" id="PF00512">
    <property type="entry name" value="HisKA"/>
    <property type="match status" value="1"/>
</dbReference>
<dbReference type="Gene3D" id="1.10.287.130">
    <property type="match status" value="1"/>
</dbReference>
<keyword evidence="5" id="KW-0418">Kinase</keyword>